<keyword evidence="1" id="KW-0687">Ribonucleoprotein</keyword>
<evidence type="ECO:0000313" key="2">
    <source>
        <dbReference type="Proteomes" id="UP000224006"/>
    </source>
</evidence>
<dbReference type="PROSITE" id="PS00701">
    <property type="entry name" value="RIBOSOMAL_L16_2"/>
    <property type="match status" value="1"/>
</dbReference>
<dbReference type="GO" id="GO:0005840">
    <property type="term" value="C:ribosome"/>
    <property type="evidence" value="ECO:0007669"/>
    <property type="project" value="UniProtKB-KW"/>
</dbReference>
<dbReference type="AlphaFoldDB" id="A0A2A9LVU4"/>
<dbReference type="SUPFAM" id="SSF54686">
    <property type="entry name" value="Ribosomal protein L16p/L10e"/>
    <property type="match status" value="1"/>
</dbReference>
<keyword evidence="2" id="KW-1185">Reference proteome</keyword>
<keyword evidence="1" id="KW-0689">Ribosomal protein</keyword>
<dbReference type="InterPro" id="IPR020798">
    <property type="entry name" value="Ribosomal_uL16_CS"/>
</dbReference>
<dbReference type="EMBL" id="NWUJ01000186">
    <property type="protein sequence ID" value="PFH30598.1"/>
    <property type="molecule type" value="Genomic_DNA"/>
</dbReference>
<dbReference type="GeneID" id="40313576"/>
<reference evidence="1 2" key="1">
    <citation type="submission" date="2017-09" db="EMBL/GenBank/DDBJ databases">
        <title>Genome sequencing of Besnoitia besnoiti strain Bb-Ger1.</title>
        <authorList>
            <person name="Schares G."/>
            <person name="Venepally P."/>
            <person name="Lorenzi H.A."/>
        </authorList>
    </citation>
    <scope>NUCLEOTIDE SEQUENCE [LARGE SCALE GENOMIC DNA]</scope>
    <source>
        <strain evidence="1 2">Bb-Ger1</strain>
    </source>
</reference>
<dbReference type="InterPro" id="IPR036920">
    <property type="entry name" value="Ribosomal_uL16_sf"/>
</dbReference>
<dbReference type="Proteomes" id="UP000224006">
    <property type="component" value="Apicoplast Pltd"/>
</dbReference>
<sequence length="132" mass="16095">MNISGLTKNLCGRKKLSKNIKPFKLNYGVWIIKLKKFLFCKQTYVDFLKKFFKIWKKFYNFKLYKTTIHTKKSLESRMGGGKGNNLYKIFSFKPGSFILEYYNLNKYKILHLFKSLTWNKKFYFKFLKKKYI</sequence>
<dbReference type="RefSeq" id="XP_029214611.1">
    <property type="nucleotide sequence ID" value="NW_021703914.1"/>
</dbReference>
<comment type="caution">
    <text evidence="1">The sequence shown here is derived from an EMBL/GenBank/DDBJ whole genome shotgun (WGS) entry which is preliminary data.</text>
</comment>
<dbReference type="GO" id="GO:0003735">
    <property type="term" value="F:structural constituent of ribosome"/>
    <property type="evidence" value="ECO:0007669"/>
    <property type="project" value="InterPro"/>
</dbReference>
<proteinExistence type="predicted"/>
<dbReference type="OrthoDB" id="329993at2759"/>
<protein>
    <submittedName>
        <fullName evidence="1">Putative ribosomal protein L16</fullName>
    </submittedName>
</protein>
<gene>
    <name evidence="1" type="ORF">BESB_086500</name>
</gene>
<organism evidence="1 2">
    <name type="scientific">Besnoitia besnoiti</name>
    <name type="common">Apicomplexan protozoan</name>
    <dbReference type="NCBI Taxonomy" id="94643"/>
    <lineage>
        <taxon>Eukaryota</taxon>
        <taxon>Sar</taxon>
        <taxon>Alveolata</taxon>
        <taxon>Apicomplexa</taxon>
        <taxon>Conoidasida</taxon>
        <taxon>Coccidia</taxon>
        <taxon>Eucoccidiorida</taxon>
        <taxon>Eimeriorina</taxon>
        <taxon>Sarcocystidae</taxon>
        <taxon>Besnoitia</taxon>
    </lineage>
</organism>
<dbReference type="VEuPathDB" id="ToxoDB:BESB_086500"/>
<dbReference type="GO" id="GO:0006412">
    <property type="term" value="P:translation"/>
    <property type="evidence" value="ECO:0007669"/>
    <property type="project" value="InterPro"/>
</dbReference>
<evidence type="ECO:0000313" key="1">
    <source>
        <dbReference type="EMBL" id="PFH30598.1"/>
    </source>
</evidence>
<name>A0A2A9LVU4_BESBE</name>
<accession>A0A2A9LVU4</accession>
<dbReference type="Gene3D" id="3.90.1170.10">
    <property type="entry name" value="Ribosomal protein L10e/L16"/>
    <property type="match status" value="1"/>
</dbReference>